<evidence type="ECO:0000256" key="4">
    <source>
        <dbReference type="HAMAP-Rule" id="MF_00434"/>
    </source>
</evidence>
<keyword evidence="7" id="KW-1185">Reference proteome</keyword>
<dbReference type="PANTHER" id="PTHR12599">
    <property type="entry name" value="PTERIN-4-ALPHA-CARBINOLAMINE DEHYDRATASE"/>
    <property type="match status" value="1"/>
</dbReference>
<dbReference type="SUPFAM" id="SSF55248">
    <property type="entry name" value="PCD-like"/>
    <property type="match status" value="1"/>
</dbReference>
<dbReference type="EC" id="4.2.1.96" evidence="4"/>
<evidence type="ECO:0000256" key="1">
    <source>
        <dbReference type="ARBA" id="ARBA00001554"/>
    </source>
</evidence>
<dbReference type="STRING" id="1579979.WM2015_1769"/>
<feature type="compositionally biased region" description="Basic and acidic residues" evidence="5">
    <location>
        <begin position="1"/>
        <end position="12"/>
    </location>
</feature>
<feature type="region of interest" description="Disordered" evidence="5">
    <location>
        <begin position="1"/>
        <end position="20"/>
    </location>
</feature>
<organism evidence="6 7">
    <name type="scientific">Wenzhouxiangella marina</name>
    <dbReference type="NCBI Taxonomy" id="1579979"/>
    <lineage>
        <taxon>Bacteria</taxon>
        <taxon>Pseudomonadati</taxon>
        <taxon>Pseudomonadota</taxon>
        <taxon>Gammaproteobacteria</taxon>
        <taxon>Chromatiales</taxon>
        <taxon>Wenzhouxiangellaceae</taxon>
        <taxon>Wenzhouxiangella</taxon>
    </lineage>
</organism>
<evidence type="ECO:0000313" key="7">
    <source>
        <dbReference type="Proteomes" id="UP000066624"/>
    </source>
</evidence>
<accession>A0A0K0XWY6</accession>
<name>A0A0K0XWY6_9GAMM</name>
<dbReference type="OrthoDB" id="5294615at2"/>
<dbReference type="GO" id="GO:0006729">
    <property type="term" value="P:tetrahydrobiopterin biosynthetic process"/>
    <property type="evidence" value="ECO:0007669"/>
    <property type="project" value="InterPro"/>
</dbReference>
<evidence type="ECO:0000313" key="6">
    <source>
        <dbReference type="EMBL" id="AKS42136.1"/>
    </source>
</evidence>
<dbReference type="InterPro" id="IPR001533">
    <property type="entry name" value="Pterin_deHydtase"/>
</dbReference>
<dbReference type="PATRIC" id="fig|1579979.3.peg.1811"/>
<dbReference type="Pfam" id="PF01329">
    <property type="entry name" value="Pterin_4a"/>
    <property type="match status" value="1"/>
</dbReference>
<dbReference type="PANTHER" id="PTHR12599:SF0">
    <property type="entry name" value="PTERIN-4-ALPHA-CARBINOLAMINE DEHYDRATASE"/>
    <property type="match status" value="1"/>
</dbReference>
<dbReference type="GO" id="GO:0008124">
    <property type="term" value="F:4-alpha-hydroxytetrahydrobiopterin dehydratase activity"/>
    <property type="evidence" value="ECO:0007669"/>
    <property type="project" value="UniProtKB-UniRule"/>
</dbReference>
<comment type="similarity">
    <text evidence="2 4">Belongs to the pterin-4-alpha-carbinolamine dehydratase family.</text>
</comment>
<protein>
    <recommendedName>
        <fullName evidence="4">Putative pterin-4-alpha-carbinolamine dehydratase</fullName>
        <shortName evidence="4">PHS</shortName>
        <ecNumber evidence="4">4.2.1.96</ecNumber>
    </recommendedName>
    <alternativeName>
        <fullName evidence="4">4-alpha-hydroxy-tetrahydropterin dehydratase</fullName>
    </alternativeName>
    <alternativeName>
        <fullName evidence="4">Pterin carbinolamine dehydratase</fullName>
        <shortName evidence="4">PCD</shortName>
    </alternativeName>
</protein>
<dbReference type="KEGG" id="wma:WM2015_1769"/>
<dbReference type="EMBL" id="CP012154">
    <property type="protein sequence ID" value="AKS42136.1"/>
    <property type="molecule type" value="Genomic_DNA"/>
</dbReference>
<dbReference type="Proteomes" id="UP000066624">
    <property type="component" value="Chromosome"/>
</dbReference>
<dbReference type="HAMAP" id="MF_00434">
    <property type="entry name" value="Pterin_4_alpha"/>
    <property type="match status" value="1"/>
</dbReference>
<dbReference type="CDD" id="cd00913">
    <property type="entry name" value="PCD_DCoH_subfamily_a"/>
    <property type="match status" value="1"/>
</dbReference>
<keyword evidence="3 4" id="KW-0456">Lyase</keyword>
<dbReference type="RefSeq" id="WP_049725719.1">
    <property type="nucleotide sequence ID" value="NZ_CP012154.1"/>
</dbReference>
<evidence type="ECO:0000256" key="5">
    <source>
        <dbReference type="SAM" id="MobiDB-lite"/>
    </source>
</evidence>
<dbReference type="AlphaFoldDB" id="A0A0K0XWY6"/>
<sequence>MSDHSLSERKCLPCEGGTQPLGQDRIAELLPQIPGWQVDEEGKKIYRRYEFKGFYKTMAFINAMAWIANQEAHHPDFEAGYNFCLVHFTTHAIDGLSENDFICAAKVNALLDD</sequence>
<dbReference type="NCBIfam" id="NF002019">
    <property type="entry name" value="PRK00823.1-4"/>
    <property type="match status" value="1"/>
</dbReference>
<dbReference type="Gene3D" id="3.30.1360.20">
    <property type="entry name" value="Transcriptional coactivator/pterin dehydratase"/>
    <property type="match status" value="1"/>
</dbReference>
<proteinExistence type="inferred from homology"/>
<evidence type="ECO:0000256" key="2">
    <source>
        <dbReference type="ARBA" id="ARBA00006472"/>
    </source>
</evidence>
<comment type="catalytic activity">
    <reaction evidence="1 4">
        <text>(4aS,6R)-4a-hydroxy-L-erythro-5,6,7,8-tetrahydrobiopterin = (6R)-L-erythro-6,7-dihydrobiopterin + H2O</text>
        <dbReference type="Rhea" id="RHEA:11920"/>
        <dbReference type="ChEBI" id="CHEBI:15377"/>
        <dbReference type="ChEBI" id="CHEBI:15642"/>
        <dbReference type="ChEBI" id="CHEBI:43120"/>
        <dbReference type="EC" id="4.2.1.96"/>
    </reaction>
</comment>
<reference evidence="6 7" key="1">
    <citation type="submission" date="2015-07" db="EMBL/GenBank/DDBJ databases">
        <authorList>
            <person name="Noorani M."/>
        </authorList>
    </citation>
    <scope>NUCLEOTIDE SEQUENCE [LARGE SCALE GENOMIC DNA]</scope>
    <source>
        <strain evidence="6 7">KCTC 42284</strain>
    </source>
</reference>
<evidence type="ECO:0000256" key="3">
    <source>
        <dbReference type="ARBA" id="ARBA00023239"/>
    </source>
</evidence>
<dbReference type="InterPro" id="IPR036428">
    <property type="entry name" value="PCD_sf"/>
</dbReference>
<gene>
    <name evidence="6" type="ORF">WM2015_1769</name>
</gene>